<proteinExistence type="predicted"/>
<dbReference type="STRING" id="1448320.A0A319D0A3"/>
<gene>
    <name evidence="2" type="ORF">BO71DRAFT_401991</name>
</gene>
<evidence type="ECO:0000313" key="2">
    <source>
        <dbReference type="EMBL" id="PYH90660.1"/>
    </source>
</evidence>
<feature type="signal peptide" evidence="1">
    <location>
        <begin position="1"/>
        <end position="21"/>
    </location>
</feature>
<sequence length="208" mass="20309">MQSLTTLTTTLLPLLATLSAATTTTTTAASGGTTTLNLFNGGETTLAISGMDASVVGVTSGLTTLAINCGTATTDTVCALHSPVTITEGPSTFTMSAVYATSTGDVEETITLVQDCAITSSTQAASCSISAGIHVTYEGMSSSTAVSTVTSLASSEIYYQPVTVTAGAEKLNQAKTTGDAGNAGAKGFGGLKGMGAVVGAVVAGLGAL</sequence>
<reference evidence="2 3" key="1">
    <citation type="submission" date="2018-02" db="EMBL/GenBank/DDBJ databases">
        <title>The genomes of Aspergillus section Nigri reveals drivers in fungal speciation.</title>
        <authorList>
            <consortium name="DOE Joint Genome Institute"/>
            <person name="Vesth T.C."/>
            <person name="Nybo J."/>
            <person name="Theobald S."/>
            <person name="Brandl J."/>
            <person name="Frisvad J.C."/>
            <person name="Nielsen K.F."/>
            <person name="Lyhne E.K."/>
            <person name="Kogle M.E."/>
            <person name="Kuo A."/>
            <person name="Riley R."/>
            <person name="Clum A."/>
            <person name="Nolan M."/>
            <person name="Lipzen A."/>
            <person name="Salamov A."/>
            <person name="Henrissat B."/>
            <person name="Wiebenga A."/>
            <person name="De vries R.P."/>
            <person name="Grigoriev I.V."/>
            <person name="Mortensen U.H."/>
            <person name="Andersen M.R."/>
            <person name="Baker S.E."/>
        </authorList>
    </citation>
    <scope>NUCLEOTIDE SEQUENCE [LARGE SCALE GENOMIC DNA]</scope>
    <source>
        <strain evidence="2 3">CBS 707.79</strain>
    </source>
</reference>
<dbReference type="Proteomes" id="UP000247810">
    <property type="component" value="Unassembled WGS sequence"/>
</dbReference>
<feature type="chain" id="PRO_5016309207" description="GPI anchored cell wall protein" evidence="1">
    <location>
        <begin position="22"/>
        <end position="208"/>
    </location>
</feature>
<dbReference type="VEuPathDB" id="FungiDB:BO71DRAFT_401991"/>
<accession>A0A319D0A3</accession>
<dbReference type="OrthoDB" id="4991875at2759"/>
<protein>
    <recommendedName>
        <fullName evidence="4">GPI anchored cell wall protein</fullName>
    </recommendedName>
</protein>
<evidence type="ECO:0008006" key="4">
    <source>
        <dbReference type="Google" id="ProtNLM"/>
    </source>
</evidence>
<dbReference type="AlphaFoldDB" id="A0A319D0A3"/>
<name>A0A319D0A3_9EURO</name>
<organism evidence="2 3">
    <name type="scientific">Aspergillus ellipticus CBS 707.79</name>
    <dbReference type="NCBI Taxonomy" id="1448320"/>
    <lineage>
        <taxon>Eukaryota</taxon>
        <taxon>Fungi</taxon>
        <taxon>Dikarya</taxon>
        <taxon>Ascomycota</taxon>
        <taxon>Pezizomycotina</taxon>
        <taxon>Eurotiomycetes</taxon>
        <taxon>Eurotiomycetidae</taxon>
        <taxon>Eurotiales</taxon>
        <taxon>Aspergillaceae</taxon>
        <taxon>Aspergillus</taxon>
        <taxon>Aspergillus subgen. Circumdati</taxon>
    </lineage>
</organism>
<evidence type="ECO:0000256" key="1">
    <source>
        <dbReference type="SAM" id="SignalP"/>
    </source>
</evidence>
<dbReference type="EMBL" id="KZ825974">
    <property type="protein sequence ID" value="PYH90660.1"/>
    <property type="molecule type" value="Genomic_DNA"/>
</dbReference>
<keyword evidence="1" id="KW-0732">Signal</keyword>
<keyword evidence="3" id="KW-1185">Reference proteome</keyword>
<evidence type="ECO:0000313" key="3">
    <source>
        <dbReference type="Proteomes" id="UP000247810"/>
    </source>
</evidence>